<dbReference type="Proteomes" id="UP000540191">
    <property type="component" value="Unassembled WGS sequence"/>
</dbReference>
<comment type="caution">
    <text evidence="2">The sequence shown here is derived from an EMBL/GenBank/DDBJ whole genome shotgun (WGS) entry which is preliminary data.</text>
</comment>
<evidence type="ECO:0000256" key="1">
    <source>
        <dbReference type="SAM" id="MobiDB-lite"/>
    </source>
</evidence>
<gene>
    <name evidence="2" type="ORF">HDA30_001138</name>
</gene>
<evidence type="ECO:0000313" key="2">
    <source>
        <dbReference type="EMBL" id="MBB4735630.1"/>
    </source>
</evidence>
<proteinExistence type="predicted"/>
<evidence type="ECO:0000313" key="3">
    <source>
        <dbReference type="Proteomes" id="UP000540191"/>
    </source>
</evidence>
<accession>A0A7W7M3H6</accession>
<dbReference type="AlphaFoldDB" id="A0A7W7M3H6"/>
<dbReference type="EMBL" id="JACHNA010000001">
    <property type="protein sequence ID" value="MBB4735630.1"/>
    <property type="molecule type" value="Genomic_DNA"/>
</dbReference>
<reference evidence="2 3" key="1">
    <citation type="submission" date="2020-08" db="EMBL/GenBank/DDBJ databases">
        <title>Sequencing the genomes of 1000 actinobacteria strains.</title>
        <authorList>
            <person name="Klenk H.-P."/>
        </authorList>
    </citation>
    <scope>NUCLEOTIDE SEQUENCE [LARGE SCALE GENOMIC DNA]</scope>
    <source>
        <strain evidence="2 3">DSM 23974</strain>
    </source>
</reference>
<keyword evidence="3" id="KW-1185">Reference proteome</keyword>
<name>A0A7W7M3H6_9MICC</name>
<protein>
    <submittedName>
        <fullName evidence="2">Uncharacterized protein</fullName>
    </submittedName>
</protein>
<feature type="region of interest" description="Disordered" evidence="1">
    <location>
        <begin position="130"/>
        <end position="155"/>
    </location>
</feature>
<sequence length="155" mass="16434">MSTPDTSPQPEPDIVAAEGDVRPASHYILPLIGLAVEHVFDVLGREGEFTPTILATAEDATQGMWAIDDLVPEDAATYVAQIQPTPRTAVAVFHGEGEDVEGTRFPAVFTESFEAGEDSSVRMVFPFTLGDPDSEDGPRLDGEPTVVANGPNPIG</sequence>
<dbReference type="RefSeq" id="WP_246418710.1">
    <property type="nucleotide sequence ID" value="NZ_JACHNA010000001.1"/>
</dbReference>
<organism evidence="2 3">
    <name type="scientific">Micrococcus cohnii</name>
    <dbReference type="NCBI Taxonomy" id="993416"/>
    <lineage>
        <taxon>Bacteria</taxon>
        <taxon>Bacillati</taxon>
        <taxon>Actinomycetota</taxon>
        <taxon>Actinomycetes</taxon>
        <taxon>Micrococcales</taxon>
        <taxon>Micrococcaceae</taxon>
        <taxon>Micrococcus</taxon>
    </lineage>
</organism>